<protein>
    <submittedName>
        <fullName evidence="2">Uncharacterized protein</fullName>
    </submittedName>
</protein>
<accession>A0ABV8ZRD4</accession>
<evidence type="ECO:0000313" key="3">
    <source>
        <dbReference type="Proteomes" id="UP001595999"/>
    </source>
</evidence>
<dbReference type="RefSeq" id="WP_231460868.1">
    <property type="nucleotide sequence ID" value="NZ_JAJOHW010000009.1"/>
</dbReference>
<keyword evidence="3" id="KW-1185">Reference proteome</keyword>
<name>A0ABV8ZRD4_9NEIS</name>
<dbReference type="PROSITE" id="PS51257">
    <property type="entry name" value="PROKAR_LIPOPROTEIN"/>
    <property type="match status" value="1"/>
</dbReference>
<keyword evidence="1" id="KW-0732">Signal</keyword>
<gene>
    <name evidence="2" type="ORF">ACFO0R_05215</name>
</gene>
<evidence type="ECO:0000256" key="1">
    <source>
        <dbReference type="SAM" id="SignalP"/>
    </source>
</evidence>
<sequence length="96" mass="10211">MLGKLLGLWLGLSCCAGAAAACLPQAWACASPADEQARPSQPDGDKDIVIGGLRFEREAISKRLSLSPMLDLSKQAHLSLRLAPKDIGLRLKVNTD</sequence>
<dbReference type="EMBL" id="JBHSEK010000002">
    <property type="protein sequence ID" value="MFC4489013.1"/>
    <property type="molecule type" value="Genomic_DNA"/>
</dbReference>
<evidence type="ECO:0000313" key="2">
    <source>
        <dbReference type="EMBL" id="MFC4489013.1"/>
    </source>
</evidence>
<organism evidence="2 3">
    <name type="scientific">Chromobacterium aquaticum</name>
    <dbReference type="NCBI Taxonomy" id="467180"/>
    <lineage>
        <taxon>Bacteria</taxon>
        <taxon>Pseudomonadati</taxon>
        <taxon>Pseudomonadota</taxon>
        <taxon>Betaproteobacteria</taxon>
        <taxon>Neisseriales</taxon>
        <taxon>Chromobacteriaceae</taxon>
        <taxon>Chromobacterium</taxon>
    </lineage>
</organism>
<proteinExistence type="predicted"/>
<reference evidence="3" key="1">
    <citation type="journal article" date="2019" name="Int. J. Syst. Evol. Microbiol.">
        <title>The Global Catalogue of Microorganisms (GCM) 10K type strain sequencing project: providing services to taxonomists for standard genome sequencing and annotation.</title>
        <authorList>
            <consortium name="The Broad Institute Genomics Platform"/>
            <consortium name="The Broad Institute Genome Sequencing Center for Infectious Disease"/>
            <person name="Wu L."/>
            <person name="Ma J."/>
        </authorList>
    </citation>
    <scope>NUCLEOTIDE SEQUENCE [LARGE SCALE GENOMIC DNA]</scope>
    <source>
        <strain evidence="3">CGMCC 4.7608</strain>
    </source>
</reference>
<feature type="chain" id="PRO_5046241832" evidence="1">
    <location>
        <begin position="21"/>
        <end position="96"/>
    </location>
</feature>
<comment type="caution">
    <text evidence="2">The sequence shown here is derived from an EMBL/GenBank/DDBJ whole genome shotgun (WGS) entry which is preliminary data.</text>
</comment>
<feature type="signal peptide" evidence="1">
    <location>
        <begin position="1"/>
        <end position="20"/>
    </location>
</feature>
<dbReference type="Proteomes" id="UP001595999">
    <property type="component" value="Unassembled WGS sequence"/>
</dbReference>